<dbReference type="AlphaFoldDB" id="A0AAD6K6W8"/>
<evidence type="ECO:0000256" key="1">
    <source>
        <dbReference type="SAM" id="MobiDB-lite"/>
    </source>
</evidence>
<name>A0AAD6K6W8_9ROSI</name>
<dbReference type="InterPro" id="IPR044520">
    <property type="entry name" value="ARF_GAP_AGD5/15"/>
</dbReference>
<protein>
    <recommendedName>
        <fullName evidence="4">ADP-ribosylation factor GTPase-activating protein AGD5</fullName>
    </recommendedName>
</protein>
<feature type="compositionally biased region" description="Polar residues" evidence="1">
    <location>
        <begin position="321"/>
        <end position="330"/>
    </location>
</feature>
<feature type="region of interest" description="Disordered" evidence="1">
    <location>
        <begin position="319"/>
        <end position="345"/>
    </location>
</feature>
<proteinExistence type="predicted"/>
<evidence type="ECO:0000313" key="3">
    <source>
        <dbReference type="Proteomes" id="UP001162972"/>
    </source>
</evidence>
<dbReference type="Proteomes" id="UP001162972">
    <property type="component" value="Chromosome 11"/>
</dbReference>
<accession>A0AAD6K6W8</accession>
<dbReference type="Gene3D" id="1.10.220.150">
    <property type="entry name" value="Arf GTPase activating protein"/>
    <property type="match status" value="1"/>
</dbReference>
<dbReference type="InterPro" id="IPR038508">
    <property type="entry name" value="ArfGAP_dom_sf"/>
</dbReference>
<evidence type="ECO:0008006" key="4">
    <source>
        <dbReference type="Google" id="ProtNLM"/>
    </source>
</evidence>
<reference evidence="2 3" key="1">
    <citation type="journal article" date="2023" name="Int. J. Mol. Sci.">
        <title>De Novo Assembly and Annotation of 11 Diverse Shrub Willow (Salix) Genomes Reveals Novel Gene Organization in Sex-Linked Regions.</title>
        <authorList>
            <person name="Hyden B."/>
            <person name="Feng K."/>
            <person name="Yates T.B."/>
            <person name="Jawdy S."/>
            <person name="Cereghino C."/>
            <person name="Smart L.B."/>
            <person name="Muchero W."/>
        </authorList>
    </citation>
    <scope>NUCLEOTIDE SEQUENCE [LARGE SCALE GENOMIC DNA]</scope>
    <source>
        <tissue evidence="2">Shoot tip</tissue>
    </source>
</reference>
<gene>
    <name evidence="2" type="ORF">OIU84_003045</name>
</gene>
<keyword evidence="3" id="KW-1185">Reference proteome</keyword>
<sequence>MGNERVNSYWEAELPPNYDRVGIENFIRAKYEEKRWVSKDGRTQSPPSGLDERSSLHQRPDERSGHGRTRSSENLSEEKKNSQVSSSRNSAPATRISVPVPPRGPKQVTPAKPQQVVEKAEPVVEVTEAAKKVADAAPASNSGIEDLFKDLPSLDTPSVSEKPQKDVKNDIMSLFEKSNMVSPFAMHQQQLAMLAQQQQLLMAAAAKSAGGNPKVMNQQQLAMLIQQQQLLAAAAKPVGGDLKLSGSIQHQGPNGINIPAQNWPNMGYQIPGLMMPVAGQGDLQKLMQTGNVGMTHPGGSAVQYPASSFYDMGQATPANGVKSSGASKTQPAAPVSSGGTKIQAGKDYDFSSLTQGMFSKH</sequence>
<dbReference type="GO" id="GO:0005096">
    <property type="term" value="F:GTPase activator activity"/>
    <property type="evidence" value="ECO:0007669"/>
    <property type="project" value="InterPro"/>
</dbReference>
<evidence type="ECO:0000313" key="2">
    <source>
        <dbReference type="EMBL" id="KAJ6417255.1"/>
    </source>
</evidence>
<dbReference type="PANTHER" id="PTHR46419:SF2">
    <property type="entry name" value="ADP-RIBOSYLATION FACTOR GTPASE-ACTIVATING PROTEIN AGD5"/>
    <property type="match status" value="1"/>
</dbReference>
<dbReference type="EMBL" id="JAPFFJ010000011">
    <property type="protein sequence ID" value="KAJ6417255.1"/>
    <property type="molecule type" value="Genomic_DNA"/>
</dbReference>
<comment type="caution">
    <text evidence="2">The sequence shown here is derived from an EMBL/GenBank/DDBJ whole genome shotgun (WGS) entry which is preliminary data.</text>
</comment>
<feature type="compositionally biased region" description="Polar residues" evidence="1">
    <location>
        <begin position="83"/>
        <end position="92"/>
    </location>
</feature>
<dbReference type="PANTHER" id="PTHR46419">
    <property type="entry name" value="ADP-RIBOSYLATION FACTOR GTPASE-ACTIVATING PROTEIN AGD5"/>
    <property type="match status" value="1"/>
</dbReference>
<feature type="compositionally biased region" description="Basic and acidic residues" evidence="1">
    <location>
        <begin position="50"/>
        <end position="65"/>
    </location>
</feature>
<feature type="region of interest" description="Disordered" evidence="1">
    <location>
        <begin position="32"/>
        <end position="119"/>
    </location>
</feature>
<organism evidence="2 3">
    <name type="scientific">Salix udensis</name>
    <dbReference type="NCBI Taxonomy" id="889485"/>
    <lineage>
        <taxon>Eukaryota</taxon>
        <taxon>Viridiplantae</taxon>
        <taxon>Streptophyta</taxon>
        <taxon>Embryophyta</taxon>
        <taxon>Tracheophyta</taxon>
        <taxon>Spermatophyta</taxon>
        <taxon>Magnoliopsida</taxon>
        <taxon>eudicotyledons</taxon>
        <taxon>Gunneridae</taxon>
        <taxon>Pentapetalae</taxon>
        <taxon>rosids</taxon>
        <taxon>fabids</taxon>
        <taxon>Malpighiales</taxon>
        <taxon>Salicaceae</taxon>
        <taxon>Saliceae</taxon>
        <taxon>Salix</taxon>
    </lineage>
</organism>
<feature type="compositionally biased region" description="Basic and acidic residues" evidence="1">
    <location>
        <begin position="32"/>
        <end position="42"/>
    </location>
</feature>